<evidence type="ECO:0000259" key="12">
    <source>
        <dbReference type="PROSITE" id="PS50199"/>
    </source>
</evidence>
<name>A0AAD7UKI9_9STRA</name>
<comment type="caution">
    <text evidence="14">The sequence shown here is derived from an EMBL/GenBank/DDBJ whole genome shotgun (WGS) entry which is preliminary data.</text>
</comment>
<feature type="domain" description="RanBP2-type" evidence="12">
    <location>
        <begin position="94"/>
        <end position="124"/>
    </location>
</feature>
<dbReference type="Gene3D" id="3.30.2160.10">
    <property type="entry name" value="Hect, E3 ligase catalytic domain"/>
    <property type="match status" value="1"/>
</dbReference>
<dbReference type="Pfam" id="PF00632">
    <property type="entry name" value="HECT"/>
    <property type="match status" value="1"/>
</dbReference>
<dbReference type="InterPro" id="IPR050409">
    <property type="entry name" value="E3_ubiq-protein_ligase"/>
</dbReference>
<evidence type="ECO:0000256" key="4">
    <source>
        <dbReference type="ARBA" id="ARBA00022679"/>
    </source>
</evidence>
<evidence type="ECO:0000313" key="15">
    <source>
        <dbReference type="Proteomes" id="UP001230188"/>
    </source>
</evidence>
<protein>
    <recommendedName>
        <fullName evidence="3">HECT-type E3 ubiquitin transferase</fullName>
        <ecNumber evidence="3">2.3.2.26</ecNumber>
    </recommendedName>
</protein>
<comment type="catalytic activity">
    <reaction evidence="1">
        <text>S-ubiquitinyl-[E2 ubiquitin-conjugating enzyme]-L-cysteine + [acceptor protein]-L-lysine = [E2 ubiquitin-conjugating enzyme]-L-cysteine + N(6)-ubiquitinyl-[acceptor protein]-L-lysine.</text>
        <dbReference type="EC" id="2.3.2.26"/>
    </reaction>
</comment>
<feature type="region of interest" description="Disordered" evidence="11">
    <location>
        <begin position="215"/>
        <end position="286"/>
    </location>
</feature>
<evidence type="ECO:0000256" key="9">
    <source>
        <dbReference type="PROSITE-ProRule" id="PRU00104"/>
    </source>
</evidence>
<keyword evidence="4" id="KW-0808">Transferase</keyword>
<keyword evidence="5" id="KW-0479">Metal-binding</keyword>
<feature type="domain" description="HECT" evidence="13">
    <location>
        <begin position="337"/>
        <end position="707"/>
    </location>
</feature>
<feature type="compositionally biased region" description="Acidic residues" evidence="11">
    <location>
        <begin position="250"/>
        <end position="278"/>
    </location>
</feature>
<dbReference type="EC" id="2.3.2.26" evidence="3"/>
<evidence type="ECO:0000256" key="2">
    <source>
        <dbReference type="ARBA" id="ARBA00004906"/>
    </source>
</evidence>
<sequence length="707" mass="79267">MLSRLLLRSSNTTDLGSPQDDDGSNDDVGSGNDDPQLEEACLFLAILACLVCCCFSTCIVRRLRRLSGLSARYLSAELTQPLLEEADHESVFVREGGEWRCPVCGLENRRVRRSCDICGLEHATATGPRAREVESQSQRAAGLLRATPPSRDVEAPAVELTRRQRRAARRGRWRREARGWGLEGGAREDGVVAAVVEWRSDESHAIREARRATFDGPGSLARDYSRSNSAARVRRRTRVRKSEDSSSSSIDEEEEEEEEEEEYVPVVNEDDDDDDDETKGEQEEVERVSRLAFGDKHLWLEQQLEKLRRPPSEGHARLEVRRECLLEDSVQQLLALDEKQLRQWMRVQFVDEPGIDVGGLEREWFGLACDALFEPAVGVFRRAHDAYACEPMASLPLTVGGHPRADELYEFAGRLIGKAICEHVPLRAPLALPVYKQLLGRPLEFDDLEDLDSDLARNVAWLLDNSNVGLLDLDFSVAVPATTAGAAFDDDGALVVEGRRDSLYYEDPAGAGVVRELTPGGRHVPVADDNKLDYVRALWRYHVVEAAAPAVWRIARGLFSVIPADLLAVFDAHELDLLICGSPSIDVDDWAANTEYAGEYRRRGSKHAVIVWFWKAVQALDQPQKAKLLQFCTGSSRVPCHGFKALQRNDGKYQRFCIQSLPRNELRFPRAHTCFNRLDLPLYSTRDELEASLKVIISMDATGFTMD</sequence>
<evidence type="ECO:0000259" key="13">
    <source>
        <dbReference type="PROSITE" id="PS50237"/>
    </source>
</evidence>
<dbReference type="InterPro" id="IPR000569">
    <property type="entry name" value="HECT_dom"/>
</dbReference>
<keyword evidence="15" id="KW-1185">Reference proteome</keyword>
<dbReference type="GO" id="GO:0005737">
    <property type="term" value="C:cytoplasm"/>
    <property type="evidence" value="ECO:0007669"/>
    <property type="project" value="TreeGrafter"/>
</dbReference>
<comment type="pathway">
    <text evidence="2">Protein modification; protein ubiquitination.</text>
</comment>
<dbReference type="PANTHER" id="PTHR11254:SF440">
    <property type="entry name" value="E3 UBIQUITIN-PROTEIN LIGASE NEDD-4"/>
    <property type="match status" value="1"/>
</dbReference>
<dbReference type="GO" id="GO:0008270">
    <property type="term" value="F:zinc ion binding"/>
    <property type="evidence" value="ECO:0007669"/>
    <property type="project" value="UniProtKB-KW"/>
</dbReference>
<dbReference type="AlphaFoldDB" id="A0AAD7UKI9"/>
<dbReference type="EMBL" id="JAQMWT010000109">
    <property type="protein sequence ID" value="KAJ8610369.1"/>
    <property type="molecule type" value="Genomic_DNA"/>
</dbReference>
<dbReference type="PROSITE" id="PS50237">
    <property type="entry name" value="HECT"/>
    <property type="match status" value="1"/>
</dbReference>
<evidence type="ECO:0000313" key="14">
    <source>
        <dbReference type="EMBL" id="KAJ8610369.1"/>
    </source>
</evidence>
<keyword evidence="6 10" id="KW-0863">Zinc-finger</keyword>
<dbReference type="Gene3D" id="3.90.1750.10">
    <property type="entry name" value="Hect, E3 ligase catalytic domains"/>
    <property type="match status" value="1"/>
</dbReference>
<dbReference type="Gene3D" id="3.30.2410.10">
    <property type="entry name" value="Hect, E3 ligase catalytic domain"/>
    <property type="match status" value="1"/>
</dbReference>
<dbReference type="PANTHER" id="PTHR11254">
    <property type="entry name" value="HECT DOMAIN UBIQUITIN-PROTEIN LIGASE"/>
    <property type="match status" value="1"/>
</dbReference>
<evidence type="ECO:0000256" key="7">
    <source>
        <dbReference type="ARBA" id="ARBA00022786"/>
    </source>
</evidence>
<organism evidence="14 15">
    <name type="scientific">Chrysophaeum taylorii</name>
    <dbReference type="NCBI Taxonomy" id="2483200"/>
    <lineage>
        <taxon>Eukaryota</taxon>
        <taxon>Sar</taxon>
        <taxon>Stramenopiles</taxon>
        <taxon>Ochrophyta</taxon>
        <taxon>Pelagophyceae</taxon>
        <taxon>Pelagomonadales</taxon>
        <taxon>Pelagomonadaceae</taxon>
        <taxon>Chrysophaeum</taxon>
    </lineage>
</organism>
<feature type="active site" description="Glycyl thioester intermediate" evidence="9">
    <location>
        <position position="674"/>
    </location>
</feature>
<dbReference type="FunFam" id="3.30.2410.10:FF:000009">
    <property type="entry name" value="Probable E3 ubiquitin-protein ligase HECTD2"/>
    <property type="match status" value="1"/>
</dbReference>
<keyword evidence="8" id="KW-0862">Zinc</keyword>
<dbReference type="SMART" id="SM00547">
    <property type="entry name" value="ZnF_RBZ"/>
    <property type="match status" value="1"/>
</dbReference>
<dbReference type="GO" id="GO:0016567">
    <property type="term" value="P:protein ubiquitination"/>
    <property type="evidence" value="ECO:0007669"/>
    <property type="project" value="TreeGrafter"/>
</dbReference>
<evidence type="ECO:0000256" key="3">
    <source>
        <dbReference type="ARBA" id="ARBA00012485"/>
    </source>
</evidence>
<evidence type="ECO:0000256" key="1">
    <source>
        <dbReference type="ARBA" id="ARBA00000885"/>
    </source>
</evidence>
<dbReference type="PROSITE" id="PS01358">
    <property type="entry name" value="ZF_RANBP2_1"/>
    <property type="match status" value="1"/>
</dbReference>
<reference evidence="14" key="1">
    <citation type="submission" date="2023-01" db="EMBL/GenBank/DDBJ databases">
        <title>Metagenome sequencing of chrysophaentin producing Chrysophaeum taylorii.</title>
        <authorList>
            <person name="Davison J."/>
            <person name="Bewley C."/>
        </authorList>
    </citation>
    <scope>NUCLEOTIDE SEQUENCE</scope>
    <source>
        <strain evidence="14">NIES-1699</strain>
    </source>
</reference>
<dbReference type="InterPro" id="IPR001876">
    <property type="entry name" value="Znf_RanBP2"/>
</dbReference>
<accession>A0AAD7UKI9</accession>
<dbReference type="SUPFAM" id="SSF56204">
    <property type="entry name" value="Hect, E3 ligase catalytic domain"/>
    <property type="match status" value="1"/>
</dbReference>
<dbReference type="CDD" id="cd00078">
    <property type="entry name" value="HECTc"/>
    <property type="match status" value="1"/>
</dbReference>
<dbReference type="PROSITE" id="PS50199">
    <property type="entry name" value="ZF_RANBP2_2"/>
    <property type="match status" value="1"/>
</dbReference>
<dbReference type="SMART" id="SM00119">
    <property type="entry name" value="HECTc"/>
    <property type="match status" value="1"/>
</dbReference>
<proteinExistence type="predicted"/>
<evidence type="ECO:0000256" key="10">
    <source>
        <dbReference type="PROSITE-ProRule" id="PRU00322"/>
    </source>
</evidence>
<dbReference type="GO" id="GO:0006511">
    <property type="term" value="P:ubiquitin-dependent protein catabolic process"/>
    <property type="evidence" value="ECO:0007669"/>
    <property type="project" value="TreeGrafter"/>
</dbReference>
<evidence type="ECO:0000256" key="11">
    <source>
        <dbReference type="SAM" id="MobiDB-lite"/>
    </source>
</evidence>
<dbReference type="GO" id="GO:0061630">
    <property type="term" value="F:ubiquitin protein ligase activity"/>
    <property type="evidence" value="ECO:0007669"/>
    <property type="project" value="UniProtKB-EC"/>
</dbReference>
<keyword evidence="7 9" id="KW-0833">Ubl conjugation pathway</keyword>
<gene>
    <name evidence="14" type="ORF">CTAYLR_003868</name>
</gene>
<dbReference type="Proteomes" id="UP001230188">
    <property type="component" value="Unassembled WGS sequence"/>
</dbReference>
<evidence type="ECO:0000256" key="5">
    <source>
        <dbReference type="ARBA" id="ARBA00022723"/>
    </source>
</evidence>
<evidence type="ECO:0000256" key="6">
    <source>
        <dbReference type="ARBA" id="ARBA00022771"/>
    </source>
</evidence>
<dbReference type="InterPro" id="IPR035983">
    <property type="entry name" value="Hect_E3_ubiquitin_ligase"/>
</dbReference>
<evidence type="ECO:0000256" key="8">
    <source>
        <dbReference type="ARBA" id="ARBA00022833"/>
    </source>
</evidence>
<feature type="region of interest" description="Disordered" evidence="11">
    <location>
        <begin position="8"/>
        <end position="31"/>
    </location>
</feature>